<evidence type="ECO:0000259" key="5">
    <source>
        <dbReference type="PROSITE" id="PS50931"/>
    </source>
</evidence>
<evidence type="ECO:0000313" key="6">
    <source>
        <dbReference type="EMBL" id="SDZ00952.1"/>
    </source>
</evidence>
<dbReference type="Gene3D" id="3.40.190.10">
    <property type="entry name" value="Periplasmic binding protein-like II"/>
    <property type="match status" value="2"/>
</dbReference>
<dbReference type="PANTHER" id="PTHR30419">
    <property type="entry name" value="HTH-TYPE TRANSCRIPTIONAL REGULATOR YBHD"/>
    <property type="match status" value="1"/>
</dbReference>
<dbReference type="InterPro" id="IPR000847">
    <property type="entry name" value="LysR_HTH_N"/>
</dbReference>
<keyword evidence="2" id="KW-0805">Transcription regulation</keyword>
<dbReference type="SUPFAM" id="SSF53850">
    <property type="entry name" value="Periplasmic binding protein-like II"/>
    <property type="match status" value="1"/>
</dbReference>
<dbReference type="InterPro" id="IPR050950">
    <property type="entry name" value="HTH-type_LysR_regulators"/>
</dbReference>
<evidence type="ECO:0000256" key="3">
    <source>
        <dbReference type="ARBA" id="ARBA00023125"/>
    </source>
</evidence>
<keyword evidence="3 6" id="KW-0238">DNA-binding</keyword>
<evidence type="ECO:0000313" key="7">
    <source>
        <dbReference type="Proteomes" id="UP000183417"/>
    </source>
</evidence>
<dbReference type="GO" id="GO:0003677">
    <property type="term" value="F:DNA binding"/>
    <property type="evidence" value="ECO:0007669"/>
    <property type="project" value="UniProtKB-KW"/>
</dbReference>
<evidence type="ECO:0000256" key="4">
    <source>
        <dbReference type="ARBA" id="ARBA00023163"/>
    </source>
</evidence>
<dbReference type="GO" id="GO:0003700">
    <property type="term" value="F:DNA-binding transcription factor activity"/>
    <property type="evidence" value="ECO:0007669"/>
    <property type="project" value="InterPro"/>
</dbReference>
<dbReference type="Gene3D" id="1.10.10.10">
    <property type="entry name" value="Winged helix-like DNA-binding domain superfamily/Winged helix DNA-binding domain"/>
    <property type="match status" value="1"/>
</dbReference>
<comment type="similarity">
    <text evidence="1">Belongs to the LysR transcriptional regulatory family.</text>
</comment>
<dbReference type="AlphaFoldDB" id="A0A1H3PIH4"/>
<dbReference type="InterPro" id="IPR036388">
    <property type="entry name" value="WH-like_DNA-bd_sf"/>
</dbReference>
<feature type="domain" description="HTH lysR-type" evidence="5">
    <location>
        <begin position="1"/>
        <end position="62"/>
    </location>
</feature>
<protein>
    <submittedName>
        <fullName evidence="6">DNA-binding transcriptional regulator, LysR family</fullName>
    </submittedName>
</protein>
<dbReference type="PANTHER" id="PTHR30419:SF8">
    <property type="entry name" value="NITROGEN ASSIMILATION TRANSCRIPTIONAL ACTIVATOR-RELATED"/>
    <property type="match status" value="1"/>
</dbReference>
<sequence>MKINWSAREVDVFLALADSLSFRRTALQMHLSQSAVSGTLARLEEMLGARLFERTTRAVELTQAGEVFAEQARILRHQMDETVRRVQEVAQVQVGRLALAALPSLAAGLLPRVLARFAAEHPGVHLELFDSLAGPAFDMVRAGRVDFELTAANPAYADLDYLPLASDRFVLLLGRGHALARGRGDLGWADVAHLPHISMPAGTSVRQYADEALLAHGIRFAPQYAVEHLATIAAMVAADLGVSALPLLAAQVVQRPEVVARPLARPVLRRPIGLVRLSGRRLSPAAARMVEMLRDEMAALPG</sequence>
<keyword evidence="4" id="KW-0804">Transcription</keyword>
<dbReference type="Pfam" id="PF03466">
    <property type="entry name" value="LysR_substrate"/>
    <property type="match status" value="1"/>
</dbReference>
<dbReference type="GeneID" id="94689980"/>
<evidence type="ECO:0000256" key="1">
    <source>
        <dbReference type="ARBA" id="ARBA00009437"/>
    </source>
</evidence>
<dbReference type="FunFam" id="1.10.10.10:FF:000001">
    <property type="entry name" value="LysR family transcriptional regulator"/>
    <property type="match status" value="1"/>
</dbReference>
<reference evidence="6 7" key="1">
    <citation type="submission" date="2016-10" db="EMBL/GenBank/DDBJ databases">
        <authorList>
            <person name="de Groot N.N."/>
        </authorList>
    </citation>
    <scope>NUCLEOTIDE SEQUENCE [LARGE SCALE GENOMIC DNA]</scope>
    <source>
        <strain evidence="6 7">LMG 24775</strain>
    </source>
</reference>
<dbReference type="PROSITE" id="PS50931">
    <property type="entry name" value="HTH_LYSR"/>
    <property type="match status" value="1"/>
</dbReference>
<gene>
    <name evidence="6" type="ORF">SAMN05421547_110185</name>
</gene>
<dbReference type="PRINTS" id="PR00039">
    <property type="entry name" value="HTHLYSR"/>
</dbReference>
<proteinExistence type="inferred from homology"/>
<dbReference type="InterPro" id="IPR036390">
    <property type="entry name" value="WH_DNA-bd_sf"/>
</dbReference>
<dbReference type="InterPro" id="IPR005119">
    <property type="entry name" value="LysR_subst-bd"/>
</dbReference>
<organism evidence="6 7">
    <name type="scientific">Delftia lacustris</name>
    <dbReference type="NCBI Taxonomy" id="558537"/>
    <lineage>
        <taxon>Bacteria</taxon>
        <taxon>Pseudomonadati</taxon>
        <taxon>Pseudomonadota</taxon>
        <taxon>Betaproteobacteria</taxon>
        <taxon>Burkholderiales</taxon>
        <taxon>Comamonadaceae</taxon>
        <taxon>Delftia</taxon>
    </lineage>
</organism>
<dbReference type="Proteomes" id="UP000183417">
    <property type="component" value="Unassembled WGS sequence"/>
</dbReference>
<dbReference type="RefSeq" id="WP_074922520.1">
    <property type="nucleotide sequence ID" value="NZ_CP141274.1"/>
</dbReference>
<dbReference type="Pfam" id="PF00126">
    <property type="entry name" value="HTH_1"/>
    <property type="match status" value="1"/>
</dbReference>
<dbReference type="CDD" id="cd08440">
    <property type="entry name" value="PBP2_LTTR_like_4"/>
    <property type="match status" value="1"/>
</dbReference>
<evidence type="ECO:0000256" key="2">
    <source>
        <dbReference type="ARBA" id="ARBA00023015"/>
    </source>
</evidence>
<dbReference type="EMBL" id="FNPE01000010">
    <property type="protein sequence ID" value="SDZ00952.1"/>
    <property type="molecule type" value="Genomic_DNA"/>
</dbReference>
<dbReference type="SUPFAM" id="SSF46785">
    <property type="entry name" value="Winged helix' DNA-binding domain"/>
    <property type="match status" value="1"/>
</dbReference>
<accession>A0A1H3PIH4</accession>
<dbReference type="GO" id="GO:0005829">
    <property type="term" value="C:cytosol"/>
    <property type="evidence" value="ECO:0007669"/>
    <property type="project" value="TreeGrafter"/>
</dbReference>
<name>A0A1H3PIH4_9BURK</name>